<dbReference type="STRING" id="1631249.BQ8794_140283"/>
<protein>
    <submittedName>
        <fullName evidence="1">Uncharacterized protein</fullName>
    </submittedName>
</protein>
<reference evidence="2" key="1">
    <citation type="submission" date="2017-01" db="EMBL/GenBank/DDBJ databases">
        <authorList>
            <person name="Brunel B."/>
        </authorList>
    </citation>
    <scope>NUCLEOTIDE SEQUENCE [LARGE SCALE GENOMIC DNA]</scope>
</reference>
<dbReference type="AlphaFoldDB" id="A0A1R3V4J9"/>
<name>A0A1R3V4J9_9HYPH</name>
<sequence length="25" mass="2736">MIHLTASFWYFSYGSSLAAGGLRSI</sequence>
<dbReference type="EMBL" id="FTPD01000006">
    <property type="protein sequence ID" value="SIT54138.1"/>
    <property type="molecule type" value="Genomic_DNA"/>
</dbReference>
<keyword evidence="2" id="KW-1185">Reference proteome</keyword>
<gene>
    <name evidence="1" type="ORF">BQ8794_140283</name>
</gene>
<evidence type="ECO:0000313" key="2">
    <source>
        <dbReference type="Proteomes" id="UP000188388"/>
    </source>
</evidence>
<dbReference type="Proteomes" id="UP000188388">
    <property type="component" value="Unassembled WGS sequence"/>
</dbReference>
<organism evidence="1 2">
    <name type="scientific">Mesorhizobium prunaredense</name>
    <dbReference type="NCBI Taxonomy" id="1631249"/>
    <lineage>
        <taxon>Bacteria</taxon>
        <taxon>Pseudomonadati</taxon>
        <taxon>Pseudomonadota</taxon>
        <taxon>Alphaproteobacteria</taxon>
        <taxon>Hyphomicrobiales</taxon>
        <taxon>Phyllobacteriaceae</taxon>
        <taxon>Mesorhizobium</taxon>
    </lineage>
</organism>
<accession>A0A1R3V4J9</accession>
<evidence type="ECO:0000313" key="1">
    <source>
        <dbReference type="EMBL" id="SIT54138.1"/>
    </source>
</evidence>
<proteinExistence type="predicted"/>